<dbReference type="InterPro" id="IPR052042">
    <property type="entry name" value="Tail_sheath_structural"/>
</dbReference>
<dbReference type="InterPro" id="IPR020287">
    <property type="entry name" value="Tail_sheath_C"/>
</dbReference>
<gene>
    <name evidence="4" type="ORF">LVJ82_04600</name>
</gene>
<dbReference type="Proteomes" id="UP000832011">
    <property type="component" value="Chromosome"/>
</dbReference>
<proteinExistence type="inferred from homology"/>
<accession>A0ABY4E3C6</accession>
<reference evidence="4 5" key="1">
    <citation type="journal article" date="2022" name="Res Sq">
        <title>Evolution of multicellular longitudinally dividing oral cavity symbionts (Neisseriaceae).</title>
        <authorList>
            <person name="Nyongesa S."/>
            <person name="Weber P."/>
            <person name="Bernet E."/>
            <person name="Pullido F."/>
            <person name="Nieckarz M."/>
            <person name="Delaby M."/>
            <person name="Nieves C."/>
            <person name="Viehboeck T."/>
            <person name="Krause N."/>
            <person name="Rivera-Millot A."/>
            <person name="Nakamura A."/>
            <person name="Vischer N."/>
            <person name="VanNieuwenhze M."/>
            <person name="Brun Y."/>
            <person name="Cava F."/>
            <person name="Bulgheresi S."/>
            <person name="Veyrier F."/>
        </authorList>
    </citation>
    <scope>NUCLEOTIDE SEQUENCE [LARGE SCALE GENOMIC DNA]</scope>
    <source>
        <strain evidence="4 5">SN4</strain>
    </source>
</reference>
<dbReference type="RefSeq" id="WP_058355837.1">
    <property type="nucleotide sequence ID" value="NZ_CABKVG010000008.1"/>
</dbReference>
<sequence>MTTDRHHGVTSIETVKGIRPISAMATNVIGAIVTGDDADVAALPLDTPVFSTSARALAKYAGKTGTIAAVLDGITDQADAPIVLVRVAEAPTEPEQSALVIGSDTAGKLTGLKALAAAKTLLGVEPKIIGCPGLDTQGVTAELVVVAQALNAFAYAKAIGATLTEVAAYRENYSQRELELIDGEFTRISPITGEVERAMTIAIAMGLRAKIDSQTGWHKTLSNVGVNGVVGIETPRSFSLINKDTDANFLNNADITTLVREDGFRFWGNRTCSDEPMFAFESSTRGAQIIRQRIASAMMWAIDKPMTPTLIEDILLSVNSDLAKDVRDGKLYGARVFVRAEENTKSEILLGKFRVGYEFTIVMPLENLVLEQVVSDTFIVNLVDRVVAIANDILPTTV</sequence>
<comment type="similarity">
    <text evidence="1">Belongs to the myoviridae tail sheath protein family.</text>
</comment>
<protein>
    <submittedName>
        <fullName evidence="4">Phage tail sheath subtilisin-like domain-containing protein</fullName>
    </submittedName>
</protein>
<evidence type="ECO:0000313" key="5">
    <source>
        <dbReference type="Proteomes" id="UP000832011"/>
    </source>
</evidence>
<dbReference type="InterPro" id="IPR035089">
    <property type="entry name" value="Phage_sheath_subtilisin"/>
</dbReference>
<evidence type="ECO:0000313" key="4">
    <source>
        <dbReference type="EMBL" id="UOO90271.1"/>
    </source>
</evidence>
<dbReference type="Pfam" id="PF04984">
    <property type="entry name" value="Phage_sheath_1"/>
    <property type="match status" value="1"/>
</dbReference>
<evidence type="ECO:0000256" key="1">
    <source>
        <dbReference type="ARBA" id="ARBA00008005"/>
    </source>
</evidence>
<name>A0ABY4E3C6_9NEIS</name>
<evidence type="ECO:0000259" key="2">
    <source>
        <dbReference type="Pfam" id="PF04984"/>
    </source>
</evidence>
<feature type="domain" description="Tail sheath protein subtilisin-like" evidence="2">
    <location>
        <begin position="107"/>
        <end position="272"/>
    </location>
</feature>
<dbReference type="PANTHER" id="PTHR35861:SF1">
    <property type="entry name" value="PHAGE TAIL SHEATH PROTEIN"/>
    <property type="match status" value="1"/>
</dbReference>
<organism evidence="4 5">
    <name type="scientific">Vitreoscilla massiliensis</name>
    <dbReference type="NCBI Taxonomy" id="1689272"/>
    <lineage>
        <taxon>Bacteria</taxon>
        <taxon>Pseudomonadati</taxon>
        <taxon>Pseudomonadota</taxon>
        <taxon>Betaproteobacteria</taxon>
        <taxon>Neisseriales</taxon>
        <taxon>Neisseriaceae</taxon>
        <taxon>Vitreoscilla</taxon>
    </lineage>
</organism>
<dbReference type="Pfam" id="PF17482">
    <property type="entry name" value="Phage_sheath_1C"/>
    <property type="match status" value="1"/>
</dbReference>
<feature type="domain" description="Tail sheath protein C-terminal" evidence="3">
    <location>
        <begin position="274"/>
        <end position="374"/>
    </location>
</feature>
<dbReference type="PANTHER" id="PTHR35861">
    <property type="match status" value="1"/>
</dbReference>
<keyword evidence="5" id="KW-1185">Reference proteome</keyword>
<dbReference type="EMBL" id="CP091511">
    <property type="protein sequence ID" value="UOO90271.1"/>
    <property type="molecule type" value="Genomic_DNA"/>
</dbReference>
<evidence type="ECO:0000259" key="3">
    <source>
        <dbReference type="Pfam" id="PF17482"/>
    </source>
</evidence>